<comment type="function">
    <text evidence="2 10">Catalyzes the isomerization between 2-isopropylmalate and 3-isopropylmalate, via the formation of 2-isopropylmaleate.</text>
</comment>
<dbReference type="InterPro" id="IPR050075">
    <property type="entry name" value="LeuD"/>
</dbReference>
<dbReference type="EMBL" id="PYAL01000001">
    <property type="protein sequence ID" value="RXN92885.1"/>
    <property type="molecule type" value="Genomic_DNA"/>
</dbReference>
<dbReference type="Gene3D" id="3.20.19.10">
    <property type="entry name" value="Aconitase, domain 4"/>
    <property type="match status" value="1"/>
</dbReference>
<reference evidence="12 13" key="1">
    <citation type="journal article" date="2017" name="Int. J. Syst. Evol. Microbiol.">
        <title>Achromobacter aloeverae sp. nov., isolated from the root of Aloe vera (L.) Burm.f.</title>
        <authorList>
            <person name="Kuncharoen N."/>
            <person name="Muramatsu Y."/>
            <person name="Shibata C."/>
            <person name="Kamakura Y."/>
            <person name="Nakagawa Y."/>
            <person name="Tanasupawat S."/>
        </authorList>
    </citation>
    <scope>NUCLEOTIDE SEQUENCE [LARGE SCALE GENOMIC DNA]</scope>
    <source>
        <strain evidence="12 13">AVA-1</strain>
    </source>
</reference>
<keyword evidence="8 10" id="KW-0456">Lyase</keyword>
<organism evidence="12 13">
    <name type="scientific">Achromobacter aloeverae</name>
    <dbReference type="NCBI Taxonomy" id="1750518"/>
    <lineage>
        <taxon>Bacteria</taxon>
        <taxon>Pseudomonadati</taxon>
        <taxon>Pseudomonadota</taxon>
        <taxon>Betaproteobacteria</taxon>
        <taxon>Burkholderiales</taxon>
        <taxon>Alcaligenaceae</taxon>
        <taxon>Achromobacter</taxon>
    </lineage>
</organism>
<dbReference type="CDD" id="cd01577">
    <property type="entry name" value="IPMI_Swivel"/>
    <property type="match status" value="1"/>
</dbReference>
<sequence>MQAFTTHEGLVAPLDRENVDTDLIIPKQFLKSIKRSGFGPNLFDELRYLDHGEPGMDNSKRPLNPDFVLNQPRYQGASILLARKNFGCGSSREHAPWALSQYGFRAIIAPSYADIFFNNSFKNGLLPVILSEFEVARLFDEVKAFAGYKLRIDLERQVVVAADGREIGFDIEPFRKYCLVNGFDDIGLTLRQSDKIRAFEAERLARHPWLHSGRPLA</sequence>
<dbReference type="UniPathway" id="UPA00048">
    <property type="reaction ID" value="UER00071"/>
</dbReference>
<evidence type="ECO:0000256" key="8">
    <source>
        <dbReference type="ARBA" id="ARBA00023239"/>
    </source>
</evidence>
<evidence type="ECO:0000256" key="7">
    <source>
        <dbReference type="ARBA" id="ARBA00022605"/>
    </source>
</evidence>
<keyword evidence="13" id="KW-1185">Reference proteome</keyword>
<proteinExistence type="inferred from homology"/>
<dbReference type="InterPro" id="IPR004431">
    <property type="entry name" value="3-IsopropMal_deHydase_ssu"/>
</dbReference>
<dbReference type="GO" id="GO:0009316">
    <property type="term" value="C:3-isopropylmalate dehydratase complex"/>
    <property type="evidence" value="ECO:0007669"/>
    <property type="project" value="InterPro"/>
</dbReference>
<dbReference type="OrthoDB" id="9777465at2"/>
<evidence type="ECO:0000313" key="12">
    <source>
        <dbReference type="EMBL" id="RXN92885.1"/>
    </source>
</evidence>
<dbReference type="Pfam" id="PF00694">
    <property type="entry name" value="Aconitase_C"/>
    <property type="match status" value="1"/>
</dbReference>
<name>A0A4Q1HSE9_9BURK</name>
<dbReference type="NCBIfam" id="NF002458">
    <property type="entry name" value="PRK01641.1"/>
    <property type="match status" value="1"/>
</dbReference>
<evidence type="ECO:0000259" key="11">
    <source>
        <dbReference type="Pfam" id="PF00694"/>
    </source>
</evidence>
<dbReference type="InterPro" id="IPR000573">
    <property type="entry name" value="AconitaseA/IPMdHydase_ssu_swvl"/>
</dbReference>
<keyword evidence="7 10" id="KW-0028">Amino-acid biosynthesis</keyword>
<comment type="similarity">
    <text evidence="4 10">Belongs to the LeuD family. LeuD type 1 subfamily.</text>
</comment>
<comment type="catalytic activity">
    <reaction evidence="1 10">
        <text>(2R,3S)-3-isopropylmalate = (2S)-2-isopropylmalate</text>
        <dbReference type="Rhea" id="RHEA:32287"/>
        <dbReference type="ChEBI" id="CHEBI:1178"/>
        <dbReference type="ChEBI" id="CHEBI:35121"/>
        <dbReference type="EC" id="4.2.1.33"/>
    </reaction>
</comment>
<comment type="caution">
    <text evidence="12">The sequence shown here is derived from an EMBL/GenBank/DDBJ whole genome shotgun (WGS) entry which is preliminary data.</text>
</comment>
<dbReference type="EC" id="4.2.1.33" evidence="10"/>
<evidence type="ECO:0000256" key="6">
    <source>
        <dbReference type="ARBA" id="ARBA00022430"/>
    </source>
</evidence>
<keyword evidence="6 10" id="KW-0432">Leucine biosynthesis</keyword>
<evidence type="ECO:0000256" key="9">
    <source>
        <dbReference type="ARBA" id="ARBA00023304"/>
    </source>
</evidence>
<dbReference type="NCBIfam" id="TIGR00171">
    <property type="entry name" value="leuD"/>
    <property type="match status" value="1"/>
</dbReference>
<accession>A0A4Q1HSE9</accession>
<keyword evidence="9 10" id="KW-0100">Branched-chain amino acid biosynthesis</keyword>
<dbReference type="HAMAP" id="MF_01031">
    <property type="entry name" value="LeuD_type1"/>
    <property type="match status" value="1"/>
</dbReference>
<comment type="pathway">
    <text evidence="3 10">Amino-acid biosynthesis; L-leucine biosynthesis; L-leucine from 3-methyl-2-oxobutanoate: step 2/4.</text>
</comment>
<dbReference type="InterPro" id="IPR033940">
    <property type="entry name" value="IPMI_Swivel"/>
</dbReference>
<comment type="subunit">
    <text evidence="5 10">Heterodimer of LeuC and LeuD.</text>
</comment>
<dbReference type="RefSeq" id="WP_129148842.1">
    <property type="nucleotide sequence ID" value="NZ_JBHSDO010000006.1"/>
</dbReference>
<evidence type="ECO:0000256" key="3">
    <source>
        <dbReference type="ARBA" id="ARBA00004729"/>
    </source>
</evidence>
<feature type="domain" description="Aconitase A/isopropylmalate dehydratase small subunit swivel" evidence="11">
    <location>
        <begin position="1"/>
        <end position="131"/>
    </location>
</feature>
<protein>
    <recommendedName>
        <fullName evidence="10">3-isopropylmalate dehydratase small subunit</fullName>
        <ecNumber evidence="10">4.2.1.33</ecNumber>
    </recommendedName>
    <alternativeName>
        <fullName evidence="10">Alpha-IPM isomerase</fullName>
        <shortName evidence="10">IPMI</shortName>
    </alternativeName>
    <alternativeName>
        <fullName evidence="10">Isopropylmalate isomerase</fullName>
    </alternativeName>
</protein>
<dbReference type="AlphaFoldDB" id="A0A4Q1HSE9"/>
<evidence type="ECO:0000256" key="5">
    <source>
        <dbReference type="ARBA" id="ARBA00011271"/>
    </source>
</evidence>
<dbReference type="SUPFAM" id="SSF52016">
    <property type="entry name" value="LeuD/IlvD-like"/>
    <property type="match status" value="1"/>
</dbReference>
<evidence type="ECO:0000313" key="13">
    <source>
        <dbReference type="Proteomes" id="UP000290849"/>
    </source>
</evidence>
<evidence type="ECO:0000256" key="4">
    <source>
        <dbReference type="ARBA" id="ARBA00009845"/>
    </source>
</evidence>
<dbReference type="GO" id="GO:0009098">
    <property type="term" value="P:L-leucine biosynthetic process"/>
    <property type="evidence" value="ECO:0007669"/>
    <property type="project" value="UniProtKB-UniRule"/>
</dbReference>
<evidence type="ECO:0000256" key="10">
    <source>
        <dbReference type="HAMAP-Rule" id="MF_01031"/>
    </source>
</evidence>
<dbReference type="PANTHER" id="PTHR43345:SF5">
    <property type="entry name" value="3-ISOPROPYLMALATE DEHYDRATASE SMALL SUBUNIT"/>
    <property type="match status" value="1"/>
</dbReference>
<dbReference type="FunFam" id="3.20.19.10:FF:000003">
    <property type="entry name" value="3-isopropylmalate dehydratase small subunit"/>
    <property type="match status" value="1"/>
</dbReference>
<dbReference type="GO" id="GO:0003861">
    <property type="term" value="F:3-isopropylmalate dehydratase activity"/>
    <property type="evidence" value="ECO:0007669"/>
    <property type="project" value="UniProtKB-UniRule"/>
</dbReference>
<dbReference type="InterPro" id="IPR015928">
    <property type="entry name" value="Aconitase/3IPM_dehydase_swvl"/>
</dbReference>
<dbReference type="Proteomes" id="UP000290849">
    <property type="component" value="Unassembled WGS sequence"/>
</dbReference>
<dbReference type="PANTHER" id="PTHR43345">
    <property type="entry name" value="3-ISOPROPYLMALATE DEHYDRATASE SMALL SUBUNIT 2-RELATED-RELATED"/>
    <property type="match status" value="1"/>
</dbReference>
<gene>
    <name evidence="10 12" type="primary">leuD</name>
    <name evidence="12" type="ORF">C7R54_03865</name>
</gene>
<evidence type="ECO:0000256" key="1">
    <source>
        <dbReference type="ARBA" id="ARBA00000491"/>
    </source>
</evidence>
<evidence type="ECO:0000256" key="2">
    <source>
        <dbReference type="ARBA" id="ARBA00002695"/>
    </source>
</evidence>